<keyword evidence="3" id="KW-1185">Reference proteome</keyword>
<evidence type="ECO:0000313" key="3">
    <source>
        <dbReference type="Proteomes" id="UP000366872"/>
    </source>
</evidence>
<protein>
    <submittedName>
        <fullName evidence="2">Uncharacterized protein</fullName>
    </submittedName>
</protein>
<name>A0A6C2U8D5_PONDE</name>
<dbReference type="AlphaFoldDB" id="A0A6C2U8D5"/>
<dbReference type="EMBL" id="CAAHFG010000003">
    <property type="protein sequence ID" value="VGO16083.1"/>
    <property type="molecule type" value="Genomic_DNA"/>
</dbReference>
<feature type="signal peptide" evidence="1">
    <location>
        <begin position="1"/>
        <end position="26"/>
    </location>
</feature>
<reference evidence="2 3" key="1">
    <citation type="submission" date="2019-04" db="EMBL/GenBank/DDBJ databases">
        <authorList>
            <person name="Van Vliet M D."/>
        </authorList>
    </citation>
    <scope>NUCLEOTIDE SEQUENCE [LARGE SCALE GENOMIC DNA]</scope>
    <source>
        <strain evidence="2 3">F1</strain>
    </source>
</reference>
<dbReference type="RefSeq" id="WP_136081635.1">
    <property type="nucleotide sequence ID" value="NZ_CAAHFG010000003.1"/>
</dbReference>
<dbReference type="Proteomes" id="UP000366872">
    <property type="component" value="Unassembled WGS sequence"/>
</dbReference>
<evidence type="ECO:0000313" key="2">
    <source>
        <dbReference type="EMBL" id="VGO16083.1"/>
    </source>
</evidence>
<keyword evidence="1" id="KW-0732">Signal</keyword>
<gene>
    <name evidence="2" type="ORF">PDESU_04673</name>
</gene>
<organism evidence="2 3">
    <name type="scientific">Pontiella desulfatans</name>
    <dbReference type="NCBI Taxonomy" id="2750659"/>
    <lineage>
        <taxon>Bacteria</taxon>
        <taxon>Pseudomonadati</taxon>
        <taxon>Kiritimatiellota</taxon>
        <taxon>Kiritimatiellia</taxon>
        <taxon>Kiritimatiellales</taxon>
        <taxon>Pontiellaceae</taxon>
        <taxon>Pontiella</taxon>
    </lineage>
</organism>
<evidence type="ECO:0000256" key="1">
    <source>
        <dbReference type="SAM" id="SignalP"/>
    </source>
</evidence>
<sequence>MSKANHIKLAVLMCFTGLFSVTMVEAGYTSVSSSFQSYETRRGETNAISNPPKNLVDYESVVEIKPDRAALSRAIGLGPTKEQSREISLLQEQIKAIRKDIRIVLGLVESYERFYASFDPSKATQLKYVELWTKQLAIVSQLKTNIHEYVNQRYYYGKWNYNADDESKLGISLEESDVANDHVSSIYNRIAPSASNYSPDAITEFLNEYISLLNDKIEKYELALIKDNAQLEMEAKLVRGKEQIPVTISPYTKVAGSGRGQKSKRIGIPSEEDTKRVADEYKAYNELAKTINVILDKSTEENIKNLQRDIVTALSNSFSSVTNSLLTELNDITNTNDTTLAVYKADAQAIIDKTKAVKKQIETLIKSASADTPISPVEVAAEATTIVAGIEAIKENVVILEQKASSSQNLAANQKKWLDDVLKKAGDALDTGLKNTNGDFAQLYVSLMALKGLPQRQSFGKLDGRTIARTPFSIALSPAGVVHLADTPAEQGDDLMVIYSVTVNPRIASEESENTYTFEGSKLFGVRKFGWYTTYNAQLLFFNRLSDNSSSFRAAPGVGYNFHYRPISYGHTFYDIFAPGLGINVSAPSFETGTELAVGVQLTLLKNFLQLGYGYNLSVEDDPHMFFFALDLIQTFQAVPR</sequence>
<accession>A0A6C2U8D5</accession>
<feature type="chain" id="PRO_5025674319" evidence="1">
    <location>
        <begin position="27"/>
        <end position="641"/>
    </location>
</feature>
<proteinExistence type="predicted"/>